<keyword evidence="1 10" id="KW-0963">Cytoplasm</keyword>
<evidence type="ECO:0000313" key="11">
    <source>
        <dbReference type="EMBL" id="GAA3966388.1"/>
    </source>
</evidence>
<dbReference type="EC" id="1.1.1.262" evidence="10"/>
<comment type="similarity">
    <text evidence="10">Belongs to the PdxA family.</text>
</comment>
<comment type="function">
    <text evidence="10">Catalyzes the NAD(P)-dependent oxidation of 4-(phosphooxy)-L-threonine (HTP) into 2-amino-3-oxo-4-(phosphooxy)butyric acid which spontaneously decarboxylates to form 3-amino-2-oxopropyl phosphate (AHAP).</text>
</comment>
<dbReference type="PANTHER" id="PTHR30004:SF5">
    <property type="entry name" value="4-HYDROXYTHREONINE-4-PHOSPHATE DEHYDROGENASE"/>
    <property type="match status" value="1"/>
</dbReference>
<dbReference type="Gene3D" id="3.40.718.10">
    <property type="entry name" value="Isopropylmalate Dehydrogenase"/>
    <property type="match status" value="1"/>
</dbReference>
<dbReference type="RefSeq" id="WP_344806913.1">
    <property type="nucleotide sequence ID" value="NZ_BAABBO010000011.1"/>
</dbReference>
<feature type="binding site" evidence="10">
    <location>
        <position position="147"/>
    </location>
    <ligand>
        <name>substrate</name>
    </ligand>
</feature>
<comment type="miscellaneous">
    <text evidence="10">The active site is located at the dimer interface.</text>
</comment>
<dbReference type="InterPro" id="IPR037510">
    <property type="entry name" value="PdxA"/>
</dbReference>
<gene>
    <name evidence="10 11" type="primary">pdxA</name>
    <name evidence="11" type="ORF">GCM10022278_25350</name>
</gene>
<evidence type="ECO:0000256" key="7">
    <source>
        <dbReference type="ARBA" id="ARBA00023027"/>
    </source>
</evidence>
<comment type="caution">
    <text evidence="11">The sequence shown here is derived from an EMBL/GenBank/DDBJ whole genome shotgun (WGS) entry which is preliminary data.</text>
</comment>
<organism evidence="11 12">
    <name type="scientific">Allohahella marinimesophila</name>
    <dbReference type="NCBI Taxonomy" id="1054972"/>
    <lineage>
        <taxon>Bacteria</taxon>
        <taxon>Pseudomonadati</taxon>
        <taxon>Pseudomonadota</taxon>
        <taxon>Gammaproteobacteria</taxon>
        <taxon>Oceanospirillales</taxon>
        <taxon>Hahellaceae</taxon>
        <taxon>Allohahella</taxon>
    </lineage>
</organism>
<keyword evidence="5 10" id="KW-0521">NADP</keyword>
<feature type="binding site" evidence="10">
    <location>
        <position position="176"/>
    </location>
    <ligand>
        <name>a divalent metal cation</name>
        <dbReference type="ChEBI" id="CHEBI:60240"/>
        <note>ligand shared between dimeric partners</note>
    </ligand>
</feature>
<dbReference type="Pfam" id="PF04166">
    <property type="entry name" value="PdxA"/>
    <property type="match status" value="1"/>
</dbReference>
<evidence type="ECO:0000256" key="2">
    <source>
        <dbReference type="ARBA" id="ARBA00022723"/>
    </source>
</evidence>
<evidence type="ECO:0000256" key="9">
    <source>
        <dbReference type="ARBA" id="ARBA00023285"/>
    </source>
</evidence>
<evidence type="ECO:0000256" key="3">
    <source>
        <dbReference type="ARBA" id="ARBA00022833"/>
    </source>
</evidence>
<evidence type="ECO:0000256" key="5">
    <source>
        <dbReference type="ARBA" id="ARBA00022857"/>
    </source>
</evidence>
<dbReference type="NCBIfam" id="TIGR00557">
    <property type="entry name" value="pdxA"/>
    <property type="match status" value="1"/>
</dbReference>
<evidence type="ECO:0000313" key="12">
    <source>
        <dbReference type="Proteomes" id="UP001501337"/>
    </source>
</evidence>
<comment type="catalytic activity">
    <reaction evidence="10">
        <text>4-(phosphooxy)-L-threonine + NAD(+) = 3-amino-2-oxopropyl phosphate + CO2 + NADH</text>
        <dbReference type="Rhea" id="RHEA:32275"/>
        <dbReference type="ChEBI" id="CHEBI:16526"/>
        <dbReference type="ChEBI" id="CHEBI:57279"/>
        <dbReference type="ChEBI" id="CHEBI:57540"/>
        <dbReference type="ChEBI" id="CHEBI:57945"/>
        <dbReference type="ChEBI" id="CHEBI:58452"/>
        <dbReference type="EC" id="1.1.1.262"/>
    </reaction>
</comment>
<keyword evidence="12" id="KW-1185">Reference proteome</keyword>
<accession>A0ABP7PIX3</accession>
<keyword evidence="3 10" id="KW-0862">Zinc</keyword>
<keyword evidence="2 10" id="KW-0479">Metal-binding</keyword>
<feature type="binding site" evidence="10">
    <location>
        <position position="293"/>
    </location>
    <ligand>
        <name>substrate</name>
    </ligand>
</feature>
<proteinExistence type="inferred from homology"/>
<comment type="subcellular location">
    <subcellularLocation>
        <location evidence="10">Cytoplasm</location>
    </subcellularLocation>
</comment>
<keyword evidence="9 10" id="KW-0170">Cobalt</keyword>
<comment type="pathway">
    <text evidence="10">Cofactor biosynthesis; pyridoxine 5'-phosphate biosynthesis; pyridoxine 5'-phosphate from D-erythrose 4-phosphate: step 4/5.</text>
</comment>
<name>A0ABP7PIX3_9GAMM</name>
<protein>
    <recommendedName>
        <fullName evidence="10">4-hydroxythreonine-4-phosphate dehydrogenase</fullName>
        <ecNumber evidence="10">1.1.1.262</ecNumber>
    </recommendedName>
    <alternativeName>
        <fullName evidence="10">4-(phosphohydroxy)-L-threonine dehydrogenase</fullName>
    </alternativeName>
</protein>
<dbReference type="SUPFAM" id="SSF53659">
    <property type="entry name" value="Isocitrate/Isopropylmalate dehydrogenase-like"/>
    <property type="match status" value="1"/>
</dbReference>
<evidence type="ECO:0000256" key="4">
    <source>
        <dbReference type="ARBA" id="ARBA00022842"/>
    </source>
</evidence>
<feature type="binding site" evidence="10">
    <location>
        <position position="276"/>
    </location>
    <ligand>
        <name>a divalent metal cation</name>
        <dbReference type="ChEBI" id="CHEBI:60240"/>
        <note>ligand shared between dimeric partners</note>
    </ligand>
</feature>
<dbReference type="PANTHER" id="PTHR30004">
    <property type="entry name" value="4-HYDROXYTHREONINE-4-PHOSPHATE DEHYDROGENASE"/>
    <property type="match status" value="1"/>
</dbReference>
<feature type="binding site" evidence="10">
    <location>
        <position position="284"/>
    </location>
    <ligand>
        <name>substrate</name>
    </ligand>
</feature>
<dbReference type="EMBL" id="BAABBO010000011">
    <property type="protein sequence ID" value="GAA3966388.1"/>
    <property type="molecule type" value="Genomic_DNA"/>
</dbReference>
<feature type="binding site" evidence="10">
    <location>
        <position position="302"/>
    </location>
    <ligand>
        <name>substrate</name>
    </ligand>
</feature>
<feature type="binding site" evidence="10">
    <location>
        <position position="146"/>
    </location>
    <ligand>
        <name>substrate</name>
    </ligand>
</feature>
<evidence type="ECO:0000256" key="10">
    <source>
        <dbReference type="HAMAP-Rule" id="MF_00536"/>
    </source>
</evidence>
<dbReference type="InterPro" id="IPR005255">
    <property type="entry name" value="PdxA_fam"/>
</dbReference>
<keyword evidence="4 10" id="KW-0460">Magnesium</keyword>
<evidence type="ECO:0000256" key="6">
    <source>
        <dbReference type="ARBA" id="ARBA00023002"/>
    </source>
</evidence>
<evidence type="ECO:0000256" key="1">
    <source>
        <dbReference type="ARBA" id="ARBA00022490"/>
    </source>
</evidence>
<dbReference type="HAMAP" id="MF_00536">
    <property type="entry name" value="PdxA"/>
    <property type="match status" value="1"/>
</dbReference>
<dbReference type="Proteomes" id="UP001501337">
    <property type="component" value="Unassembled WGS sequence"/>
</dbReference>
<keyword evidence="8 10" id="KW-0664">Pyridoxine biosynthesis</keyword>
<comment type="cofactor">
    <cofactor evidence="10">
        <name>Zn(2+)</name>
        <dbReference type="ChEBI" id="CHEBI:29105"/>
    </cofactor>
    <cofactor evidence="10">
        <name>Mg(2+)</name>
        <dbReference type="ChEBI" id="CHEBI:18420"/>
    </cofactor>
    <cofactor evidence="10">
        <name>Co(2+)</name>
        <dbReference type="ChEBI" id="CHEBI:48828"/>
    </cofactor>
    <text evidence="10">Binds 1 divalent metal cation per subunit. Can use ions such as Zn(2+), Mg(2+) or Co(2+).</text>
</comment>
<feature type="binding site" evidence="10">
    <location>
        <position position="221"/>
    </location>
    <ligand>
        <name>a divalent metal cation</name>
        <dbReference type="ChEBI" id="CHEBI:60240"/>
        <note>ligand shared between dimeric partners</note>
    </ligand>
</feature>
<sequence>MTASGAQASRPLIITSGEPAGVGPDLCVRLAAGGLSAPAVFAGDPDLLKSRAAGLGLDIELVEYRDDMSLPAADGGNAAPPQMFVLPVPLADTVAPGQPSAANGAAVVSMLQQAAQGCLDGRFRAVVTAPVNKALINEAGIAFSGHTEFFQDYAGVPLVVMMLASADLRVALVTTHLPLRHVADAITEARLRSIIEILLHDLRSRFGLASPRILVAGLNPHAGENGYLGREEIDIITPVLDSFRAAGHALIGPLPADTLFTPKVLKGADAVLAMYHDQGLPVLKYQGFGAAANITLGLPFVRTSVDHGTAYDLAGTMNADLGSLQTAVRVALEMTVRA</sequence>
<keyword evidence="6 10" id="KW-0560">Oxidoreductase</keyword>
<reference evidence="12" key="1">
    <citation type="journal article" date="2019" name="Int. J. Syst. Evol. Microbiol.">
        <title>The Global Catalogue of Microorganisms (GCM) 10K type strain sequencing project: providing services to taxonomists for standard genome sequencing and annotation.</title>
        <authorList>
            <consortium name="The Broad Institute Genomics Platform"/>
            <consortium name="The Broad Institute Genome Sequencing Center for Infectious Disease"/>
            <person name="Wu L."/>
            <person name="Ma J."/>
        </authorList>
    </citation>
    <scope>NUCLEOTIDE SEQUENCE [LARGE SCALE GENOMIC DNA]</scope>
    <source>
        <strain evidence="12">JCM 17555</strain>
    </source>
</reference>
<evidence type="ECO:0000256" key="8">
    <source>
        <dbReference type="ARBA" id="ARBA00023096"/>
    </source>
</evidence>
<keyword evidence="7 10" id="KW-0520">NAD</keyword>
<comment type="subunit">
    <text evidence="10">Homodimer.</text>
</comment>